<dbReference type="RefSeq" id="YP_009786974.1">
    <property type="nucleotide sequence ID" value="NC_047775.1"/>
</dbReference>
<dbReference type="EMBL" id="KX774374">
    <property type="protein sequence ID" value="AOY11837.1"/>
    <property type="molecule type" value="Genomic_DNA"/>
</dbReference>
<name>A0A1D9C9R7_9CAUD</name>
<protein>
    <recommendedName>
        <fullName evidence="3">Phage tail protein</fullName>
    </recommendedName>
</protein>
<dbReference type="Proteomes" id="UP000225897">
    <property type="component" value="Segment"/>
</dbReference>
<accession>A0A1D9C9R7</accession>
<evidence type="ECO:0000313" key="1">
    <source>
        <dbReference type="EMBL" id="AOY11837.1"/>
    </source>
</evidence>
<gene>
    <name evidence="1" type="primary">PP_00032</name>
</gene>
<evidence type="ECO:0008006" key="3">
    <source>
        <dbReference type="Google" id="ProtNLM"/>
    </source>
</evidence>
<dbReference type="Pfam" id="PF06891">
    <property type="entry name" value="P2_Phage_GpR"/>
    <property type="match status" value="1"/>
</dbReference>
<dbReference type="InterPro" id="IPR009678">
    <property type="entry name" value="Phage_tail_completion_R"/>
</dbReference>
<dbReference type="KEGG" id="vg:54977067"/>
<dbReference type="GeneID" id="54977067"/>
<proteinExistence type="predicted"/>
<reference evidence="1 2" key="1">
    <citation type="submission" date="2016-08" db="EMBL/GenBank/DDBJ databases">
        <title>Salinivibrio phage SMHB1.</title>
        <authorList>
            <person name="Olonade I.T."/>
            <person name="van Zyl L.J."/>
            <person name="Trindade M.I."/>
        </authorList>
    </citation>
    <scope>NUCLEOTIDE SEQUENCE [LARGE SCALE GENOMIC DNA]</scope>
</reference>
<sequence>MAITKLEHLTQYMIEHIKGAVLDNKIDAWQENASIEVNGEDRGNGGYIIADWRYRAVISIEAFPHGQMDARNILALVACWLSDYDSDRKDHDLADPEMAIDVIDWQTADLAIELEMLEQVEMVPDENGLISYRGEQYHVQPVDIWTATEAEITNASND</sequence>
<keyword evidence="2" id="KW-1185">Reference proteome</keyword>
<evidence type="ECO:0000313" key="2">
    <source>
        <dbReference type="Proteomes" id="UP000225897"/>
    </source>
</evidence>
<organism evidence="1 2">
    <name type="scientific">Salinivibrio phage SMHB1</name>
    <dbReference type="NCBI Taxonomy" id="1897436"/>
    <lineage>
        <taxon>Viruses</taxon>
        <taxon>Duplodnaviria</taxon>
        <taxon>Heunggongvirae</taxon>
        <taxon>Uroviricota</taxon>
        <taxon>Caudoviricetes</taxon>
        <taxon>Peduoviridae</taxon>
        <taxon>Playavirus</taxon>
        <taxon>Playavirus SMHB1</taxon>
    </lineage>
</organism>